<dbReference type="KEGG" id="pfuw:KF707C_34030"/>
<gene>
    <name evidence="1" type="ORF">KF707C_34030</name>
</gene>
<accession>A0AAD1C0I7</accession>
<keyword evidence="2" id="KW-1185">Reference proteome</keyword>
<sequence length="67" mass="7568">MLEIIRQPPTQGPGHYRAINSNVNLKKPMWQQGLRGVFDEKKGAIYAFYIGSAIRFWGQAFALSLVS</sequence>
<dbReference type="EMBL" id="AP014862">
    <property type="protein sequence ID" value="BAU75091.1"/>
    <property type="molecule type" value="Genomic_DNA"/>
</dbReference>
<dbReference type="Proteomes" id="UP000218554">
    <property type="component" value="Chromosome"/>
</dbReference>
<name>A0AAD1C0I7_METFU</name>
<dbReference type="AlphaFoldDB" id="A0AAD1C0I7"/>
<reference evidence="1 2" key="2">
    <citation type="journal article" date="2017" name="Int. J. Syst. Evol. Microbiol.">
        <title>Pseudomonas furukawaii sp. nov., a polychlorinated biphenyl-degrading bacterium isolated from biphenyl-contaminated soil in Japan.</title>
        <authorList>
            <person name="Kimura N."/>
            <person name="Watanabe T."/>
            <person name="Suenaga H."/>
            <person name="Fujihara H."/>
            <person name="Futagami T."/>
            <person name="Goto M."/>
            <person name="Hanada S."/>
            <person name="Hirose J."/>
        </authorList>
    </citation>
    <scope>NUCLEOTIDE SEQUENCE [LARGE SCALE GENOMIC DNA]</scope>
    <source>
        <strain evidence="2">DSM 10086 / NBRC 110670 / KF707</strain>
    </source>
</reference>
<evidence type="ECO:0000313" key="1">
    <source>
        <dbReference type="EMBL" id="BAU75091.1"/>
    </source>
</evidence>
<organism evidence="1 2">
    <name type="scientific">Metapseudomonas furukawaii</name>
    <name type="common">Pseudomonas furukawaii</name>
    <dbReference type="NCBI Taxonomy" id="1149133"/>
    <lineage>
        <taxon>Bacteria</taxon>
        <taxon>Pseudomonadati</taxon>
        <taxon>Pseudomonadota</taxon>
        <taxon>Gammaproteobacteria</taxon>
        <taxon>Pseudomonadales</taxon>
        <taxon>Pseudomonadaceae</taxon>
        <taxon>Metapseudomonas</taxon>
    </lineage>
</organism>
<reference evidence="2" key="1">
    <citation type="submission" date="2015-05" db="EMBL/GenBank/DDBJ databases">
        <title>Draft genome sequencing of a biphenyl-degrading bacterium, Pseudomonas balearica KF707 (=NBRC110670).</title>
        <authorList>
            <person name="Kimura N."/>
            <person name="Hirose J."/>
            <person name="Watanabe T."/>
            <person name="Suenaga H."/>
            <person name="Fujihara H."/>
            <person name="Noguchi M."/>
            <person name="Hashimoto M."/>
            <person name="Shimodaira J."/>
            <person name="Tsuchikane K."/>
            <person name="Hosoyama A."/>
            <person name="Yamazoe A."/>
            <person name="Fujita N."/>
            <person name="Furukawa K."/>
        </authorList>
    </citation>
    <scope>NUCLEOTIDE SEQUENCE [LARGE SCALE GENOMIC DNA]</scope>
    <source>
        <strain evidence="2">DSM 10086 / NBRC 110670 / KF707</strain>
    </source>
</reference>
<evidence type="ECO:0000313" key="2">
    <source>
        <dbReference type="Proteomes" id="UP000218554"/>
    </source>
</evidence>
<proteinExistence type="predicted"/>
<protein>
    <submittedName>
        <fullName evidence="1">Uncharacterized protein</fullName>
    </submittedName>
</protein>